<dbReference type="PANTHER" id="PTHR23302">
    <property type="entry name" value="TRANSMEMBRANE CHANNEL-RELATED"/>
    <property type="match status" value="1"/>
</dbReference>
<feature type="transmembrane region" description="Helical" evidence="6">
    <location>
        <begin position="484"/>
        <end position="505"/>
    </location>
</feature>
<accession>A0ABD1EPI0</accession>
<keyword evidence="9" id="KW-1185">Reference proteome</keyword>
<dbReference type="Proteomes" id="UP001566132">
    <property type="component" value="Unassembled WGS sequence"/>
</dbReference>
<evidence type="ECO:0000256" key="1">
    <source>
        <dbReference type="ARBA" id="ARBA00004141"/>
    </source>
</evidence>
<keyword evidence="3 6" id="KW-0812">Transmembrane</keyword>
<organism evidence="8 9">
    <name type="scientific">Hypothenemus hampei</name>
    <name type="common">Coffee berry borer</name>
    <dbReference type="NCBI Taxonomy" id="57062"/>
    <lineage>
        <taxon>Eukaryota</taxon>
        <taxon>Metazoa</taxon>
        <taxon>Ecdysozoa</taxon>
        <taxon>Arthropoda</taxon>
        <taxon>Hexapoda</taxon>
        <taxon>Insecta</taxon>
        <taxon>Pterygota</taxon>
        <taxon>Neoptera</taxon>
        <taxon>Endopterygota</taxon>
        <taxon>Coleoptera</taxon>
        <taxon>Polyphaga</taxon>
        <taxon>Cucujiformia</taxon>
        <taxon>Curculionidae</taxon>
        <taxon>Scolytinae</taxon>
        <taxon>Hypothenemus</taxon>
    </lineage>
</organism>
<gene>
    <name evidence="8" type="ORF">ABEB36_008365</name>
</gene>
<reference evidence="8 9" key="1">
    <citation type="submission" date="2024-05" db="EMBL/GenBank/DDBJ databases">
        <title>Genetic variation in Jamaican populations of the coffee berry borer (Hypothenemus hampei).</title>
        <authorList>
            <person name="Errbii M."/>
            <person name="Myrie A."/>
        </authorList>
    </citation>
    <scope>NUCLEOTIDE SEQUENCE [LARGE SCALE GENOMIC DNA]</scope>
    <source>
        <strain evidence="8">JA-Hopewell-2020-01-JO</strain>
        <tissue evidence="8">Whole body</tissue>
    </source>
</reference>
<comment type="similarity">
    <text evidence="2">Belongs to the TMC family.</text>
</comment>
<feature type="transmembrane region" description="Helical" evidence="6">
    <location>
        <begin position="713"/>
        <end position="740"/>
    </location>
</feature>
<dbReference type="EMBL" id="JBDJPC010000006">
    <property type="protein sequence ID" value="KAL1497385.1"/>
    <property type="molecule type" value="Genomic_DNA"/>
</dbReference>
<feature type="transmembrane region" description="Helical" evidence="6">
    <location>
        <begin position="560"/>
        <end position="583"/>
    </location>
</feature>
<feature type="transmembrane region" description="Helical" evidence="6">
    <location>
        <begin position="285"/>
        <end position="308"/>
    </location>
</feature>
<dbReference type="InterPro" id="IPR012496">
    <property type="entry name" value="TMC_dom"/>
</dbReference>
<dbReference type="InterPro" id="IPR038900">
    <property type="entry name" value="TMC"/>
</dbReference>
<feature type="transmembrane region" description="Helical" evidence="6">
    <location>
        <begin position="517"/>
        <end position="540"/>
    </location>
</feature>
<feature type="transmembrane region" description="Helical" evidence="6">
    <location>
        <begin position="659"/>
        <end position="681"/>
    </location>
</feature>
<name>A0ABD1EPI0_HYPHA</name>
<feature type="transmembrane region" description="Helical" evidence="6">
    <location>
        <begin position="603"/>
        <end position="624"/>
    </location>
</feature>
<evidence type="ECO:0000256" key="6">
    <source>
        <dbReference type="SAM" id="Phobius"/>
    </source>
</evidence>
<evidence type="ECO:0000256" key="2">
    <source>
        <dbReference type="ARBA" id="ARBA00006510"/>
    </source>
</evidence>
<sequence length="839" mass="96516">MSRQFQRPSLKPETYNALASGLTHRSTGGLKSAFESRYHKEPVHCSEELSHGESHINVHVNQSQQNQTYDWKDEYNKSLSGPSNNYYEKQLMERIMSQPSSSTEFQIAKTPIEYEEILDKPLSEYSIHRLSQLSNKQGGSNLKRQFEARVGGTIRSNLGTNNGSDNVLENHANFIVSKMEQDEALMQNSPDADELRRTALRDMPQCLTVKRSVKDKLSLSVQQKSKRRSLGCWKLLKYRISIQFTKFKISIKDLAYSLELWYVPLKKIEGNFGTGVASFFKFFRWLFLLNVLTALISTCFIVIPKVIFSSNQEPSGNWSFTDLITGQGFLTNSSLYYGFFTNEIIGSILPYSMPHAYFFTMLFIYVVSFVIIGFSAARSYKRSFIETEGGLKNAFANKIFCGWDFNIATKDAAELKSKAIFSELKELIWDFAKTKRKKSCYERFLVVSVRIFANILILSLTACTGAALWYFLENVSVDGDMRVLLAPIFINSIMTLMPMLLSFVVKYEDYKDPKTALYMTLSRTFLLGTINIAVLVTYWLKNDNKSACWETLLGQEFYRMIIFDFIIAILCTALLQIILFFIFKYCTKTAFLEFDIAWNTMQIIYNQTLFWVGLVFSPLLPVVIVIKLFITWYIRYSVVLFLCKPSTKSWRAAQTSTWFLFMIFISLLCIGVLIGYIISYIQTSESCGPFNDYEHIYEIITIGVLQLRTNSTVWAVVLFVTKPGVIALIAIFLCAAIYYARAKANSQKEIVKQCRNMLTWSAKDKEYLNSLAFQVTKGQWQYQLQDKTFNPHLFDPSLTNHFDYRTGDLDRVDYENGSGMRFRASTSDFQDLNKDNSGY</sequence>
<evidence type="ECO:0000256" key="4">
    <source>
        <dbReference type="ARBA" id="ARBA00022989"/>
    </source>
</evidence>
<protein>
    <recommendedName>
        <fullName evidence="7">TMC domain-containing protein</fullName>
    </recommendedName>
</protein>
<evidence type="ECO:0000259" key="7">
    <source>
        <dbReference type="Pfam" id="PF07810"/>
    </source>
</evidence>
<evidence type="ECO:0000313" key="8">
    <source>
        <dbReference type="EMBL" id="KAL1497385.1"/>
    </source>
</evidence>
<feature type="transmembrane region" description="Helical" evidence="6">
    <location>
        <begin position="356"/>
        <end position="377"/>
    </location>
</feature>
<comment type="caution">
    <text evidence="8">The sequence shown here is derived from an EMBL/GenBank/DDBJ whole genome shotgun (WGS) entry which is preliminary data.</text>
</comment>
<feature type="transmembrane region" description="Helical" evidence="6">
    <location>
        <begin position="444"/>
        <end position="472"/>
    </location>
</feature>
<proteinExistence type="inferred from homology"/>
<dbReference type="GO" id="GO:0016020">
    <property type="term" value="C:membrane"/>
    <property type="evidence" value="ECO:0007669"/>
    <property type="project" value="UniProtKB-SubCell"/>
</dbReference>
<keyword evidence="4 6" id="KW-1133">Transmembrane helix</keyword>
<dbReference type="PANTHER" id="PTHR23302:SF43">
    <property type="entry name" value="TMC DOMAIN-CONTAINING PROTEIN"/>
    <property type="match status" value="1"/>
</dbReference>
<evidence type="ECO:0000256" key="3">
    <source>
        <dbReference type="ARBA" id="ARBA00022692"/>
    </source>
</evidence>
<evidence type="ECO:0000313" key="9">
    <source>
        <dbReference type="Proteomes" id="UP001566132"/>
    </source>
</evidence>
<evidence type="ECO:0000256" key="5">
    <source>
        <dbReference type="ARBA" id="ARBA00023136"/>
    </source>
</evidence>
<dbReference type="AlphaFoldDB" id="A0ABD1EPI0"/>
<dbReference type="Pfam" id="PF07810">
    <property type="entry name" value="TMC"/>
    <property type="match status" value="1"/>
</dbReference>
<feature type="domain" description="TMC" evidence="7">
    <location>
        <begin position="548"/>
        <end position="653"/>
    </location>
</feature>
<keyword evidence="5 6" id="KW-0472">Membrane</keyword>
<comment type="subcellular location">
    <subcellularLocation>
        <location evidence="1">Membrane</location>
        <topology evidence="1">Multi-pass membrane protein</topology>
    </subcellularLocation>
</comment>